<feature type="domain" description="DUF4136" evidence="1">
    <location>
        <begin position="2"/>
        <end position="165"/>
    </location>
</feature>
<name>A0ABU3E6H0_9FLAO</name>
<evidence type="ECO:0000313" key="2">
    <source>
        <dbReference type="EMBL" id="MDT0691595.1"/>
    </source>
</evidence>
<comment type="caution">
    <text evidence="2">The sequence shown here is derived from an EMBL/GenBank/DDBJ whole genome shotgun (WGS) entry which is preliminary data.</text>
</comment>
<sequence length="168" mass="19211">MDTDLSKYETFAYLPNSNVEAPGKNYNDEDVNTLVIETINENMKQAGYTLDRDNPDLLVLVSTRTNTETETTADPMYARYPYTGAATTVSPFYNNYYYRGYNNYSGVIGYNTDTYTYEEGTVVVDLVDRETKETVWKGISSENLYDETTTGAMRDLVNQIFDEYPLNN</sequence>
<keyword evidence="3" id="KW-1185">Reference proteome</keyword>
<dbReference type="Proteomes" id="UP001261624">
    <property type="component" value="Unassembled WGS sequence"/>
</dbReference>
<dbReference type="Gene3D" id="3.30.160.670">
    <property type="match status" value="1"/>
</dbReference>
<evidence type="ECO:0000259" key="1">
    <source>
        <dbReference type="Pfam" id="PF13590"/>
    </source>
</evidence>
<dbReference type="EMBL" id="JAVRHM010000029">
    <property type="protein sequence ID" value="MDT0691595.1"/>
    <property type="molecule type" value="Genomic_DNA"/>
</dbReference>
<dbReference type="RefSeq" id="WP_311687193.1">
    <property type="nucleotide sequence ID" value="NZ_JAVRHM010000029.1"/>
</dbReference>
<proteinExistence type="predicted"/>
<protein>
    <submittedName>
        <fullName evidence="2">DUF4136 domain-containing protein</fullName>
    </submittedName>
</protein>
<evidence type="ECO:0000313" key="3">
    <source>
        <dbReference type="Proteomes" id="UP001261624"/>
    </source>
</evidence>
<accession>A0ABU3E6H0</accession>
<gene>
    <name evidence="2" type="ORF">RM549_17520</name>
</gene>
<dbReference type="InterPro" id="IPR025411">
    <property type="entry name" value="DUF4136"/>
</dbReference>
<reference evidence="2 3" key="1">
    <citation type="submission" date="2023-09" db="EMBL/GenBank/DDBJ databases">
        <authorList>
            <person name="Rey-Velasco X."/>
        </authorList>
    </citation>
    <scope>NUCLEOTIDE SEQUENCE [LARGE SCALE GENOMIC DNA]</scope>
    <source>
        <strain evidence="2 3">F188</strain>
    </source>
</reference>
<dbReference type="Pfam" id="PF13590">
    <property type="entry name" value="DUF4136"/>
    <property type="match status" value="1"/>
</dbReference>
<organism evidence="2 3">
    <name type="scientific">Autumnicola patrickiae</name>
    <dbReference type="NCBI Taxonomy" id="3075591"/>
    <lineage>
        <taxon>Bacteria</taxon>
        <taxon>Pseudomonadati</taxon>
        <taxon>Bacteroidota</taxon>
        <taxon>Flavobacteriia</taxon>
        <taxon>Flavobacteriales</taxon>
        <taxon>Flavobacteriaceae</taxon>
        <taxon>Autumnicola</taxon>
    </lineage>
</organism>